<evidence type="ECO:0000256" key="3">
    <source>
        <dbReference type="RuleBase" id="RU361153"/>
    </source>
</evidence>
<dbReference type="InterPro" id="IPR001547">
    <property type="entry name" value="Glyco_hydro_5"/>
</dbReference>
<evidence type="ECO:0000313" key="5">
    <source>
        <dbReference type="EMBL" id="AWI10228.1"/>
    </source>
</evidence>
<feature type="domain" description="Glycoside hydrolase family 5" evidence="4">
    <location>
        <begin position="212"/>
        <end position="471"/>
    </location>
</feature>
<proteinExistence type="inferred from homology"/>
<evidence type="ECO:0000259" key="4">
    <source>
        <dbReference type="Pfam" id="PF00150"/>
    </source>
</evidence>
<keyword evidence="6" id="KW-1185">Reference proteome</keyword>
<dbReference type="PANTHER" id="PTHR12631:SF10">
    <property type="entry name" value="BETA-XYLOSIDASE-LIKE PROTEIN-RELATED"/>
    <property type="match status" value="1"/>
</dbReference>
<dbReference type="KEGG" id="elut:CKA38_14085"/>
<sequence length="546" mass="61628">MNIRSHALRMELTKFSSNAGRLLIKSSRALLAVVLMAGFARADSLNFLSNPEPGRLVATFDFDGEAPSPVKIHSQYARITDGADSIDGSKALVARVVEDSSKWTVCFEVKPGLMKPYHYYRVSFDYKLLEPVAEKAHPYFYTKPRNLDGRQTAPTIDGPVHVVLRKVYEVVPASSDGGQFALGIRGRGAVAVDNIRIEELPKLDTSVPTVIDQDASWKNFAGVCTHMTRMSFYKTEKEVLALLDRMQALGVGWLRTDFAWRNLFPDSFDTHDAEFMRRIEFVVDETNRRGMRIVAILSAPPRWASTHPNARSTLQYPAKNMADYERYVRFMAEKFKGRIHVWEIGNEPNWYKFWLAPFSDYLDQLHAGSRVLRAVDTQNYILNGGLAATGFVGMWGANVSALSDLLEPRNAATYDALSVHAYPSHPDEWLYMVNNITALMREKGVDKRVWVTETGYPVANKVTEQGQADFMEALFLKLAAHPQIDAVFIYNARCKIPPENEFERGLGILNTDLTPRPSYDRLRQIFSKPVPAKKPELGVKKISKLP</sequence>
<dbReference type="Proteomes" id="UP000244896">
    <property type="component" value="Chromosome"/>
</dbReference>
<dbReference type="SUPFAM" id="SSF51445">
    <property type="entry name" value="(Trans)glycosidases"/>
    <property type="match status" value="1"/>
</dbReference>
<dbReference type="InterPro" id="IPR051923">
    <property type="entry name" value="Glycosyl_Hydrolase_39"/>
</dbReference>
<organism evidence="5 6">
    <name type="scientific">Ereboglobus luteus</name>
    <dbReference type="NCBI Taxonomy" id="1796921"/>
    <lineage>
        <taxon>Bacteria</taxon>
        <taxon>Pseudomonadati</taxon>
        <taxon>Verrucomicrobiota</taxon>
        <taxon>Opitutia</taxon>
        <taxon>Opitutales</taxon>
        <taxon>Opitutaceae</taxon>
        <taxon>Ereboglobus</taxon>
    </lineage>
</organism>
<comment type="similarity">
    <text evidence="3">Belongs to the glycosyl hydrolase 5 (cellulase A) family.</text>
</comment>
<dbReference type="Gene3D" id="3.20.20.80">
    <property type="entry name" value="Glycosidases"/>
    <property type="match status" value="1"/>
</dbReference>
<evidence type="ECO:0000256" key="1">
    <source>
        <dbReference type="ARBA" id="ARBA00022801"/>
    </source>
</evidence>
<evidence type="ECO:0000313" key="6">
    <source>
        <dbReference type="Proteomes" id="UP000244896"/>
    </source>
</evidence>
<dbReference type="GO" id="GO:0004553">
    <property type="term" value="F:hydrolase activity, hydrolyzing O-glycosyl compounds"/>
    <property type="evidence" value="ECO:0007669"/>
    <property type="project" value="InterPro"/>
</dbReference>
<name>A0A2U8E5L9_9BACT</name>
<dbReference type="OrthoDB" id="187633at2"/>
<dbReference type="EMBL" id="CP023004">
    <property type="protein sequence ID" value="AWI10228.1"/>
    <property type="molecule type" value="Genomic_DNA"/>
</dbReference>
<dbReference type="PANTHER" id="PTHR12631">
    <property type="entry name" value="ALPHA-L-IDURONIDASE"/>
    <property type="match status" value="1"/>
</dbReference>
<dbReference type="Pfam" id="PF00150">
    <property type="entry name" value="Cellulase"/>
    <property type="match status" value="1"/>
</dbReference>
<dbReference type="InterPro" id="IPR017853">
    <property type="entry name" value="GH"/>
</dbReference>
<accession>A0A2U8E5L9</accession>
<evidence type="ECO:0000256" key="2">
    <source>
        <dbReference type="ARBA" id="ARBA00023295"/>
    </source>
</evidence>
<dbReference type="GO" id="GO:0000272">
    <property type="term" value="P:polysaccharide catabolic process"/>
    <property type="evidence" value="ECO:0007669"/>
    <property type="project" value="InterPro"/>
</dbReference>
<gene>
    <name evidence="5" type="ORF">CKA38_14085</name>
</gene>
<protein>
    <recommendedName>
        <fullName evidence="4">Glycoside hydrolase family 5 domain-containing protein</fullName>
    </recommendedName>
</protein>
<dbReference type="AlphaFoldDB" id="A0A2U8E5L9"/>
<keyword evidence="1 3" id="KW-0378">Hydrolase</keyword>
<reference evidence="5 6" key="1">
    <citation type="journal article" date="2018" name="Syst. Appl. Microbiol.">
        <title>Ereboglobus luteus gen. nov. sp. nov. from cockroach guts, and new insights into the oxygen relationship of the genera Opitutus and Didymococcus (Verrucomicrobia: Opitutaceae).</title>
        <authorList>
            <person name="Tegtmeier D."/>
            <person name="Belitz A."/>
            <person name="Radek R."/>
            <person name="Heimerl T."/>
            <person name="Brune A."/>
        </authorList>
    </citation>
    <scope>NUCLEOTIDE SEQUENCE [LARGE SCALE GENOMIC DNA]</scope>
    <source>
        <strain evidence="5 6">Ho45</strain>
    </source>
</reference>
<keyword evidence="2 3" id="KW-0326">Glycosidase</keyword>